<evidence type="ECO:0000256" key="1">
    <source>
        <dbReference type="ARBA" id="ARBA00023015"/>
    </source>
</evidence>
<dbReference type="PROSITE" id="PS51063">
    <property type="entry name" value="HTH_CRP_2"/>
    <property type="match status" value="1"/>
</dbReference>
<dbReference type="Gene3D" id="1.10.10.10">
    <property type="entry name" value="Winged helix-like DNA-binding domain superfamily/Winged helix DNA-binding domain"/>
    <property type="match status" value="1"/>
</dbReference>
<feature type="domain" description="Cyclic nucleotide-binding" evidence="4">
    <location>
        <begin position="17"/>
        <end position="134"/>
    </location>
</feature>
<evidence type="ECO:0000259" key="4">
    <source>
        <dbReference type="PROSITE" id="PS50042"/>
    </source>
</evidence>
<dbReference type="EMBL" id="CP014168">
    <property type="protein sequence ID" value="AOH85509.1"/>
    <property type="molecule type" value="Genomic_DNA"/>
</dbReference>
<dbReference type="KEGG" id="span:AWL63_17765"/>
<reference evidence="6 7" key="1">
    <citation type="submission" date="2016-01" db="EMBL/GenBank/DDBJ databases">
        <title>Complete genome and mega plasmid sequence of Sphingomonas panacis DCY99 elicits systemic resistance in rice to Xanthomonas oryzae.</title>
        <authorList>
            <person name="Kim Y.J."/>
            <person name="Yang D.C."/>
            <person name="Sing P."/>
        </authorList>
    </citation>
    <scope>NUCLEOTIDE SEQUENCE [LARGE SCALE GENOMIC DNA]</scope>
    <source>
        <strain evidence="6 7">DCY99</strain>
    </source>
</reference>
<dbReference type="SUPFAM" id="SSF46785">
    <property type="entry name" value="Winged helix' DNA-binding domain"/>
    <property type="match status" value="1"/>
</dbReference>
<evidence type="ECO:0000313" key="7">
    <source>
        <dbReference type="Proteomes" id="UP000094256"/>
    </source>
</evidence>
<dbReference type="RefSeq" id="WP_069206042.1">
    <property type="nucleotide sequence ID" value="NZ_CP014168.1"/>
</dbReference>
<dbReference type="Proteomes" id="UP000094256">
    <property type="component" value="Chromosome"/>
</dbReference>
<dbReference type="GO" id="GO:0005829">
    <property type="term" value="C:cytosol"/>
    <property type="evidence" value="ECO:0007669"/>
    <property type="project" value="TreeGrafter"/>
</dbReference>
<evidence type="ECO:0000256" key="2">
    <source>
        <dbReference type="ARBA" id="ARBA00023125"/>
    </source>
</evidence>
<evidence type="ECO:0000313" key="6">
    <source>
        <dbReference type="EMBL" id="AOH85509.1"/>
    </source>
</evidence>
<gene>
    <name evidence="6" type="ORF">AWL63_17765</name>
</gene>
<dbReference type="SUPFAM" id="SSF51206">
    <property type="entry name" value="cAMP-binding domain-like"/>
    <property type="match status" value="1"/>
</dbReference>
<dbReference type="InterPro" id="IPR036390">
    <property type="entry name" value="WH_DNA-bd_sf"/>
</dbReference>
<dbReference type="PANTHER" id="PTHR24567:SF75">
    <property type="entry name" value="FUMARATE AND NITRATE REDUCTION REGULATORY PROTEIN"/>
    <property type="match status" value="1"/>
</dbReference>
<dbReference type="Pfam" id="PF00027">
    <property type="entry name" value="cNMP_binding"/>
    <property type="match status" value="1"/>
</dbReference>
<dbReference type="InterPro" id="IPR018335">
    <property type="entry name" value="Tscrpt_reg_HTH_Crp-type_CS"/>
</dbReference>
<keyword evidence="2" id="KW-0238">DNA-binding</keyword>
<name>A0A1B3ZDK0_9SPHN</name>
<dbReference type="CDD" id="cd00038">
    <property type="entry name" value="CAP_ED"/>
    <property type="match status" value="1"/>
</dbReference>
<dbReference type="SMART" id="SM00100">
    <property type="entry name" value="cNMP"/>
    <property type="match status" value="1"/>
</dbReference>
<keyword evidence="3" id="KW-0804">Transcription</keyword>
<dbReference type="InterPro" id="IPR014710">
    <property type="entry name" value="RmlC-like_jellyroll"/>
</dbReference>
<dbReference type="Gene3D" id="2.60.120.10">
    <property type="entry name" value="Jelly Rolls"/>
    <property type="match status" value="1"/>
</dbReference>
<dbReference type="Pfam" id="PF13545">
    <property type="entry name" value="HTH_Crp_2"/>
    <property type="match status" value="1"/>
</dbReference>
<dbReference type="PRINTS" id="PR00034">
    <property type="entry name" value="HTHCRP"/>
</dbReference>
<dbReference type="PROSITE" id="PS00042">
    <property type="entry name" value="HTH_CRP_1"/>
    <property type="match status" value="1"/>
</dbReference>
<dbReference type="InterPro" id="IPR036388">
    <property type="entry name" value="WH-like_DNA-bd_sf"/>
</dbReference>
<accession>A0A1B3ZDK0</accession>
<dbReference type="OrthoDB" id="667966at2"/>
<dbReference type="FunFam" id="1.10.10.10:FF:000028">
    <property type="entry name" value="Fumarate/nitrate reduction transcriptional regulator Fnr"/>
    <property type="match status" value="1"/>
</dbReference>
<feature type="domain" description="HTH crp-type" evidence="5">
    <location>
        <begin position="148"/>
        <end position="227"/>
    </location>
</feature>
<protein>
    <submittedName>
        <fullName evidence="6">Crp/Fnr family transcriptional regulator</fullName>
    </submittedName>
</protein>
<dbReference type="STRING" id="1560345.AWL63_17765"/>
<dbReference type="AlphaFoldDB" id="A0A1B3ZDK0"/>
<dbReference type="InterPro" id="IPR000595">
    <property type="entry name" value="cNMP-bd_dom"/>
</dbReference>
<evidence type="ECO:0000259" key="5">
    <source>
        <dbReference type="PROSITE" id="PS51063"/>
    </source>
</evidence>
<proteinExistence type="predicted"/>
<dbReference type="InterPro" id="IPR018490">
    <property type="entry name" value="cNMP-bd_dom_sf"/>
</dbReference>
<dbReference type="InterPro" id="IPR050397">
    <property type="entry name" value="Env_Response_Regulators"/>
</dbReference>
<keyword evidence="7" id="KW-1185">Reference proteome</keyword>
<dbReference type="InterPro" id="IPR012318">
    <property type="entry name" value="HTH_CRP"/>
</dbReference>
<dbReference type="PROSITE" id="PS50042">
    <property type="entry name" value="CNMP_BINDING_3"/>
    <property type="match status" value="1"/>
</dbReference>
<sequence length="236" mass="25366">MLVTDICADCAVRDQSLCGSLTDAELTALNTLGRRQTVARGETVIWAGDESIVCANLLAGVLKLSASTADGREQIVGLLYPADFVGRPYAEQSDFTVTALTDAELCVFPRKPFERVLEDHVRMERMLLQRTFSALEEARGRMLMLARKSAEEKIAGFLLSMADRAGSAGCRATESGPVTFDLPLTRGQIADVLGLTIETVSRQLTKLKAAGLIALPGARGVTIRDRAALQARAEPA</sequence>
<evidence type="ECO:0000256" key="3">
    <source>
        <dbReference type="ARBA" id="ARBA00023163"/>
    </source>
</evidence>
<keyword evidence="1" id="KW-0805">Transcription regulation</keyword>
<dbReference type="SMART" id="SM00419">
    <property type="entry name" value="HTH_CRP"/>
    <property type="match status" value="1"/>
</dbReference>
<dbReference type="GO" id="GO:0003700">
    <property type="term" value="F:DNA-binding transcription factor activity"/>
    <property type="evidence" value="ECO:0007669"/>
    <property type="project" value="InterPro"/>
</dbReference>
<organism evidence="6 7">
    <name type="scientific">Sphingomonas panacis</name>
    <dbReference type="NCBI Taxonomy" id="1560345"/>
    <lineage>
        <taxon>Bacteria</taxon>
        <taxon>Pseudomonadati</taxon>
        <taxon>Pseudomonadota</taxon>
        <taxon>Alphaproteobacteria</taxon>
        <taxon>Sphingomonadales</taxon>
        <taxon>Sphingomonadaceae</taxon>
        <taxon>Sphingomonas</taxon>
    </lineage>
</organism>
<dbReference type="CDD" id="cd00092">
    <property type="entry name" value="HTH_CRP"/>
    <property type="match status" value="1"/>
</dbReference>
<dbReference type="PANTHER" id="PTHR24567">
    <property type="entry name" value="CRP FAMILY TRANSCRIPTIONAL REGULATORY PROTEIN"/>
    <property type="match status" value="1"/>
</dbReference>
<dbReference type="GO" id="GO:0003677">
    <property type="term" value="F:DNA binding"/>
    <property type="evidence" value="ECO:0007669"/>
    <property type="project" value="UniProtKB-KW"/>
</dbReference>